<evidence type="ECO:0000256" key="1">
    <source>
        <dbReference type="SAM" id="Coils"/>
    </source>
</evidence>
<evidence type="ECO:0000256" key="2">
    <source>
        <dbReference type="SAM" id="MobiDB-lite"/>
    </source>
</evidence>
<keyword evidence="1" id="KW-0175">Coiled coil</keyword>
<accession>A0A2G5VGI2</accession>
<dbReference type="PANTHER" id="PTHR31379:SF1">
    <property type="entry name" value="F-BOX C PROTEIN-RELATED"/>
    <property type="match status" value="1"/>
</dbReference>
<dbReference type="InterPro" id="IPR021942">
    <property type="entry name" value="DUF3557"/>
</dbReference>
<dbReference type="Proteomes" id="UP000230233">
    <property type="component" value="Chromosome I"/>
</dbReference>
<proteinExistence type="predicted"/>
<comment type="caution">
    <text evidence="3">The sequence shown here is derived from an EMBL/GenBank/DDBJ whole genome shotgun (WGS) entry which is preliminary data.</text>
</comment>
<protein>
    <submittedName>
        <fullName evidence="3">Uncharacterized protein</fullName>
    </submittedName>
</protein>
<name>A0A2G5VGI2_9PELO</name>
<gene>
    <name evidence="3" type="primary">Cnig_chr_I.g151</name>
    <name evidence="3" type="ORF">B9Z55_000151</name>
</gene>
<sequence>MSSAIPDADKKLSYDCLKCVIQQFEVQFRFRIAERLPKISFAERAAPLYLSKLSISEASIKINDTRYSVGIICEPREGPTPGIFREEHRKGGCKIDLDRFGFVKLSLPELTPGDIFIQEADREGFVNYTLEFAEARLVEAKNILTRLEREKRDLDNSPEDLENISVNPVEIEPEHLDRRRRNPVPSRQERLERINGSIRYWTRNMESAELSILRFQCKRDNRPIPFDMCIQYTKTSPDGNVYIERFKYDKTLREAQKYLINKILGNRPVATKIKSLGFWEFRWESLIIGLPEGVKFDVQEFGTSGKLSEVLKRIEIILEYPNRPFARLISERFELKDAQNPRVREAEVLELTDNMRVNIRELHRQITNKKVVITLGLGLFPEEYPIIVENMIDTKGTLGTYYEIVHWCKRMVREAMTAIAKHFENSVVKKKRNRTMSPVIPDADKKLSYDCLKCVIQKLEMNFRFQLSERLPKISLAEKAAPLYISKLSISEGSVKINDTKYRLGFMCKPREGPTPEIIKRDQRRGGCKKDFDKFGFEKRSLPELTPGDIFIQNYDPVRDLNDNLEMSEARVVESKNRLSDLERQKRDLEKTSDEQLEDITENPMGIVPEEDVLVEIDNQVEGEGEDEEDIMEPDQLDGRRNSILSREEELESINEYIEYTIMSLEHDELSVLRFQCIRDNRPLPYDMFIQFTRKSPDGNVYIERFKYDKTLREAQKYLINKLLGNRPVATKIRSLGFWAVPYDGLIIGLPEGIKLDVQEFGTSGKLSEVLQRMETIFEYPNRPFTRLVSDELRLEDAQNPKVREAEVLELTDNMRVEIMELYREITNKKVVMTLGLGLRPVEYAMIVENLIDTKGTLGTYYEITQWCERTARNAIRAIARRFGIALVDERSVIISLPNQLQLDVSYEQNLTKPDHELWTMRMEVVRSGMN</sequence>
<organism evidence="3 4">
    <name type="scientific">Caenorhabditis nigoni</name>
    <dbReference type="NCBI Taxonomy" id="1611254"/>
    <lineage>
        <taxon>Eukaryota</taxon>
        <taxon>Metazoa</taxon>
        <taxon>Ecdysozoa</taxon>
        <taxon>Nematoda</taxon>
        <taxon>Chromadorea</taxon>
        <taxon>Rhabditida</taxon>
        <taxon>Rhabditina</taxon>
        <taxon>Rhabditomorpha</taxon>
        <taxon>Rhabditoidea</taxon>
        <taxon>Rhabditidae</taxon>
        <taxon>Peloderinae</taxon>
        <taxon>Caenorhabditis</taxon>
    </lineage>
</organism>
<reference evidence="4" key="1">
    <citation type="submission" date="2017-10" db="EMBL/GenBank/DDBJ databases">
        <title>Rapid genome shrinkage in a self-fertile nematode reveals novel sperm competition proteins.</title>
        <authorList>
            <person name="Yin D."/>
            <person name="Schwarz E.M."/>
            <person name="Thomas C.G."/>
            <person name="Felde R.L."/>
            <person name="Korf I.F."/>
            <person name="Cutter A.D."/>
            <person name="Schartner C.M."/>
            <person name="Ralston E.J."/>
            <person name="Meyer B.J."/>
            <person name="Haag E.S."/>
        </authorList>
    </citation>
    <scope>NUCLEOTIDE SEQUENCE [LARGE SCALE GENOMIC DNA]</scope>
    <source>
        <strain evidence="4">JU1422</strain>
    </source>
</reference>
<evidence type="ECO:0000313" key="3">
    <source>
        <dbReference type="EMBL" id="PIC50716.1"/>
    </source>
</evidence>
<keyword evidence="4" id="KW-1185">Reference proteome</keyword>
<feature type="coiled-coil region" evidence="1">
    <location>
        <begin position="130"/>
        <end position="157"/>
    </location>
</feature>
<evidence type="ECO:0000313" key="4">
    <source>
        <dbReference type="Proteomes" id="UP000230233"/>
    </source>
</evidence>
<dbReference type="PANTHER" id="PTHR31379">
    <property type="entry name" value="F-BOX C PROTEIN-RELATED-RELATED"/>
    <property type="match status" value="1"/>
</dbReference>
<feature type="region of interest" description="Disordered" evidence="2">
    <location>
        <begin position="574"/>
        <end position="593"/>
    </location>
</feature>
<dbReference type="Pfam" id="PF12078">
    <property type="entry name" value="DUF3557"/>
    <property type="match status" value="2"/>
</dbReference>
<dbReference type="AlphaFoldDB" id="A0A2G5VGI2"/>
<dbReference type="EMBL" id="PDUG01000001">
    <property type="protein sequence ID" value="PIC50716.1"/>
    <property type="molecule type" value="Genomic_DNA"/>
</dbReference>